<dbReference type="AlphaFoldDB" id="X1Q2Z0"/>
<evidence type="ECO:0000313" key="1">
    <source>
        <dbReference type="EMBL" id="GAI37599.1"/>
    </source>
</evidence>
<proteinExistence type="predicted"/>
<name>X1Q2Z0_9ZZZZ</name>
<feature type="non-terminal residue" evidence="1">
    <location>
        <position position="104"/>
    </location>
</feature>
<sequence>MYLQSRAEPIYEKRPFDVDEQRGGMDGFLTLRREGIDMTKRIRARGPDEYLSRESVITIGVEYESTADSTYEYPYVRAVIEKVRVRHWHHARTIILAPSTSVWM</sequence>
<accession>X1Q2Z0</accession>
<protein>
    <submittedName>
        <fullName evidence="1">Uncharacterized protein</fullName>
    </submittedName>
</protein>
<comment type="caution">
    <text evidence="1">The sequence shown here is derived from an EMBL/GenBank/DDBJ whole genome shotgun (WGS) entry which is preliminary data.</text>
</comment>
<reference evidence="1" key="1">
    <citation type="journal article" date="2014" name="Front. Microbiol.">
        <title>High frequency of phylogenetically diverse reductive dehalogenase-homologous genes in deep subseafloor sedimentary metagenomes.</title>
        <authorList>
            <person name="Kawai M."/>
            <person name="Futagami T."/>
            <person name="Toyoda A."/>
            <person name="Takaki Y."/>
            <person name="Nishi S."/>
            <person name="Hori S."/>
            <person name="Arai W."/>
            <person name="Tsubouchi T."/>
            <person name="Morono Y."/>
            <person name="Uchiyama I."/>
            <person name="Ito T."/>
            <person name="Fujiyama A."/>
            <person name="Inagaki F."/>
            <person name="Takami H."/>
        </authorList>
    </citation>
    <scope>NUCLEOTIDE SEQUENCE</scope>
    <source>
        <strain evidence="1">Expedition CK06-06</strain>
    </source>
</reference>
<gene>
    <name evidence="1" type="ORF">S06H3_51598</name>
</gene>
<organism evidence="1">
    <name type="scientific">marine sediment metagenome</name>
    <dbReference type="NCBI Taxonomy" id="412755"/>
    <lineage>
        <taxon>unclassified sequences</taxon>
        <taxon>metagenomes</taxon>
        <taxon>ecological metagenomes</taxon>
    </lineage>
</organism>
<dbReference type="EMBL" id="BARV01032753">
    <property type="protein sequence ID" value="GAI37599.1"/>
    <property type="molecule type" value="Genomic_DNA"/>
</dbReference>